<dbReference type="Gene3D" id="3.50.80.20">
    <property type="entry name" value="D-Ala-D-Ala carboxypeptidase C, peptidase S13"/>
    <property type="match status" value="1"/>
</dbReference>
<dbReference type="NCBIfam" id="TIGR00666">
    <property type="entry name" value="PBP4"/>
    <property type="match status" value="1"/>
</dbReference>
<keyword evidence="2" id="KW-0378">Hydrolase</keyword>
<feature type="signal peptide" evidence="3">
    <location>
        <begin position="1"/>
        <end position="28"/>
    </location>
</feature>
<organism evidence="4 5">
    <name type="scientific">Ideonella azotifigens</name>
    <dbReference type="NCBI Taxonomy" id="513160"/>
    <lineage>
        <taxon>Bacteria</taxon>
        <taxon>Pseudomonadati</taxon>
        <taxon>Pseudomonadota</taxon>
        <taxon>Betaproteobacteria</taxon>
        <taxon>Burkholderiales</taxon>
        <taxon>Sphaerotilaceae</taxon>
        <taxon>Ideonella</taxon>
    </lineage>
</organism>
<sequence>MHFPLPRHRRRTALAALLIAALAPVAQGAEVQALPAGVQAALQRAKLPDSALSAVVQEVRNGPEPGVPLLRWNEAQPVNPASVFKLLTTFAALDLLGPAWTWSTPVYFGGPVRDGVLEGSLYLRGSGDPTLVIERVWLMLRHLQQLGVREIRGDIVLDRGAWSLPASSPADFDGESARPYNVRPDPLLLNLKAFTLTLRPDPARGIASVSMEPLLAGVAADTSVPLAAGPCEDWRTALKPDWSDPGKVRLTGRYPASCGEQPWPVAYSDPASFNARLLAQTWFELGGRLGGKVLDGAVPAGLKPAWEQRSPPLAEVVRDINKFSNNVMAEQLFLSLPGATRADANLSGSRPEDARALLQRWLQARLGDAAQREVVVANGSGLSRDSRVSAQALAQLLAQAWQSPVMPELISSLPVSGMDGTLRRSVTTLGRAHLKTGSLRDVNAVAGFVLSNSGRRYVVVAILNHPLAGAGRPVLDALAQWAIDDAKR</sequence>
<evidence type="ECO:0000256" key="1">
    <source>
        <dbReference type="ARBA" id="ARBA00006096"/>
    </source>
</evidence>
<name>A0ABN1K9N4_9BURK</name>
<feature type="chain" id="PRO_5046254536" evidence="3">
    <location>
        <begin position="29"/>
        <end position="488"/>
    </location>
</feature>
<dbReference type="Pfam" id="PF02113">
    <property type="entry name" value="Peptidase_S13"/>
    <property type="match status" value="1"/>
</dbReference>
<accession>A0ABN1K9N4</accession>
<evidence type="ECO:0000313" key="4">
    <source>
        <dbReference type="EMBL" id="GAA0759226.1"/>
    </source>
</evidence>
<dbReference type="InterPro" id="IPR000667">
    <property type="entry name" value="Peptidase_S13"/>
</dbReference>
<dbReference type="PRINTS" id="PR00922">
    <property type="entry name" value="DADACBPTASE3"/>
</dbReference>
<dbReference type="Gene3D" id="3.40.710.10">
    <property type="entry name" value="DD-peptidase/beta-lactamase superfamily"/>
    <property type="match status" value="1"/>
</dbReference>
<dbReference type="PANTHER" id="PTHR30023:SF0">
    <property type="entry name" value="PENICILLIN-SENSITIVE CARBOXYPEPTIDASE A"/>
    <property type="match status" value="1"/>
</dbReference>
<dbReference type="SUPFAM" id="SSF56601">
    <property type="entry name" value="beta-lactamase/transpeptidase-like"/>
    <property type="match status" value="1"/>
</dbReference>
<dbReference type="RefSeq" id="WP_231010061.1">
    <property type="nucleotide sequence ID" value="NZ_BAAAEW010000026.1"/>
</dbReference>
<dbReference type="GO" id="GO:0004180">
    <property type="term" value="F:carboxypeptidase activity"/>
    <property type="evidence" value="ECO:0007669"/>
    <property type="project" value="UniProtKB-KW"/>
</dbReference>
<comment type="similarity">
    <text evidence="1">Belongs to the peptidase S13 family.</text>
</comment>
<dbReference type="InterPro" id="IPR012338">
    <property type="entry name" value="Beta-lactam/transpept-like"/>
</dbReference>
<proteinExistence type="inferred from homology"/>
<evidence type="ECO:0000313" key="5">
    <source>
        <dbReference type="Proteomes" id="UP001500279"/>
    </source>
</evidence>
<protein>
    <submittedName>
        <fullName evidence="4">D-alanyl-D-alanine carboxypeptidase/D-alanyl-D-alanine-endopeptidase</fullName>
    </submittedName>
</protein>
<keyword evidence="4" id="KW-0121">Carboxypeptidase</keyword>
<evidence type="ECO:0000256" key="2">
    <source>
        <dbReference type="ARBA" id="ARBA00022801"/>
    </source>
</evidence>
<dbReference type="PANTHER" id="PTHR30023">
    <property type="entry name" value="D-ALANYL-D-ALANINE CARBOXYPEPTIDASE"/>
    <property type="match status" value="1"/>
</dbReference>
<dbReference type="EMBL" id="BAAAEW010000026">
    <property type="protein sequence ID" value="GAA0759226.1"/>
    <property type="molecule type" value="Genomic_DNA"/>
</dbReference>
<keyword evidence="4" id="KW-0645">Protease</keyword>
<keyword evidence="5" id="KW-1185">Reference proteome</keyword>
<evidence type="ECO:0000256" key="3">
    <source>
        <dbReference type="SAM" id="SignalP"/>
    </source>
</evidence>
<dbReference type="Proteomes" id="UP001500279">
    <property type="component" value="Unassembled WGS sequence"/>
</dbReference>
<keyword evidence="3" id="KW-0732">Signal</keyword>
<comment type="caution">
    <text evidence="4">The sequence shown here is derived from an EMBL/GenBank/DDBJ whole genome shotgun (WGS) entry which is preliminary data.</text>
</comment>
<gene>
    <name evidence="4" type="primary">dacB</name>
    <name evidence="4" type="ORF">GCM10009107_40460</name>
</gene>
<reference evidence="4 5" key="1">
    <citation type="journal article" date="2019" name="Int. J. Syst. Evol. Microbiol.">
        <title>The Global Catalogue of Microorganisms (GCM) 10K type strain sequencing project: providing services to taxonomists for standard genome sequencing and annotation.</title>
        <authorList>
            <consortium name="The Broad Institute Genomics Platform"/>
            <consortium name="The Broad Institute Genome Sequencing Center for Infectious Disease"/>
            <person name="Wu L."/>
            <person name="Ma J."/>
        </authorList>
    </citation>
    <scope>NUCLEOTIDE SEQUENCE [LARGE SCALE GENOMIC DNA]</scope>
    <source>
        <strain evidence="4 5">JCM 15503</strain>
    </source>
</reference>